<dbReference type="OrthoDB" id="5591868at2759"/>
<evidence type="ECO:0000256" key="1">
    <source>
        <dbReference type="SAM" id="MobiDB-lite"/>
    </source>
</evidence>
<keyword evidence="2" id="KW-1133">Transmembrane helix</keyword>
<keyword evidence="2" id="KW-0812">Transmembrane</keyword>
<evidence type="ECO:0000313" key="5">
    <source>
        <dbReference type="Proteomes" id="UP000278143"/>
    </source>
</evidence>
<evidence type="ECO:0000256" key="3">
    <source>
        <dbReference type="SAM" id="SignalP"/>
    </source>
</evidence>
<reference evidence="5" key="1">
    <citation type="journal article" date="2018" name="Nat. Microbiol.">
        <title>Leveraging single-cell genomics to expand the fungal tree of life.</title>
        <authorList>
            <person name="Ahrendt S.R."/>
            <person name="Quandt C.A."/>
            <person name="Ciobanu D."/>
            <person name="Clum A."/>
            <person name="Salamov A."/>
            <person name="Andreopoulos B."/>
            <person name="Cheng J.F."/>
            <person name="Woyke T."/>
            <person name="Pelin A."/>
            <person name="Henrissat B."/>
            <person name="Reynolds N.K."/>
            <person name="Benny G.L."/>
            <person name="Smith M.E."/>
            <person name="James T.Y."/>
            <person name="Grigoriev I.V."/>
        </authorList>
    </citation>
    <scope>NUCLEOTIDE SEQUENCE [LARGE SCALE GENOMIC DNA]</scope>
    <source>
        <strain evidence="5">Benny S71-1</strain>
    </source>
</reference>
<gene>
    <name evidence="4" type="ORF">SYNPS1DRAFT_21810</name>
</gene>
<proteinExistence type="predicted"/>
<dbReference type="EMBL" id="KZ989428">
    <property type="protein sequence ID" value="RKP26425.1"/>
    <property type="molecule type" value="Genomic_DNA"/>
</dbReference>
<feature type="region of interest" description="Disordered" evidence="1">
    <location>
        <begin position="82"/>
        <end position="115"/>
    </location>
</feature>
<dbReference type="Proteomes" id="UP000278143">
    <property type="component" value="Unassembled WGS sequence"/>
</dbReference>
<keyword evidence="3" id="KW-0732">Signal</keyword>
<feature type="compositionally biased region" description="Low complexity" evidence="1">
    <location>
        <begin position="28"/>
        <end position="38"/>
    </location>
</feature>
<accession>A0A4P9Z248</accession>
<evidence type="ECO:0000313" key="4">
    <source>
        <dbReference type="EMBL" id="RKP26425.1"/>
    </source>
</evidence>
<dbReference type="AlphaFoldDB" id="A0A4P9Z248"/>
<feature type="signal peptide" evidence="3">
    <location>
        <begin position="1"/>
        <end position="22"/>
    </location>
</feature>
<keyword evidence="2" id="KW-0472">Membrane</keyword>
<name>A0A4P9Z248_9FUNG</name>
<sequence>MRLRIFITAALYAASFYLAAHAAPSNSAPSAAANGHGADSAGHSKSSSGTRTGAMVGIGVCVFGMVVAGGVFTYRYRRRKQNQQSAAVTTVGGVASSRPGAGGGRGAMRGSMRPSRSSSIMLRHAVQNNSNHLTFGAPTPSMKRGGRRKGAPTAIMVEAPPASVNMSRAATTPSGTGAGQRVAAQRSVGLHVPPSPAYDFRGRGNEMPVTPRTPCMTMPTSGNAVADRMV</sequence>
<organism evidence="4 5">
    <name type="scientific">Syncephalis pseudoplumigaleata</name>
    <dbReference type="NCBI Taxonomy" id="1712513"/>
    <lineage>
        <taxon>Eukaryota</taxon>
        <taxon>Fungi</taxon>
        <taxon>Fungi incertae sedis</taxon>
        <taxon>Zoopagomycota</taxon>
        <taxon>Zoopagomycotina</taxon>
        <taxon>Zoopagomycetes</taxon>
        <taxon>Zoopagales</taxon>
        <taxon>Piptocephalidaceae</taxon>
        <taxon>Syncephalis</taxon>
    </lineage>
</organism>
<evidence type="ECO:0008006" key="6">
    <source>
        <dbReference type="Google" id="ProtNLM"/>
    </source>
</evidence>
<feature type="chain" id="PRO_5021018985" description="Transmembrane protein" evidence="3">
    <location>
        <begin position="23"/>
        <end position="230"/>
    </location>
</feature>
<feature type="region of interest" description="Disordered" evidence="1">
    <location>
        <begin position="193"/>
        <end position="230"/>
    </location>
</feature>
<evidence type="ECO:0000256" key="2">
    <source>
        <dbReference type="SAM" id="Phobius"/>
    </source>
</evidence>
<protein>
    <recommendedName>
        <fullName evidence="6">Transmembrane protein</fullName>
    </recommendedName>
</protein>
<feature type="region of interest" description="Disordered" evidence="1">
    <location>
        <begin position="28"/>
        <end position="49"/>
    </location>
</feature>
<feature type="transmembrane region" description="Helical" evidence="2">
    <location>
        <begin position="53"/>
        <end position="74"/>
    </location>
</feature>
<keyword evidence="5" id="KW-1185">Reference proteome</keyword>